<dbReference type="CDD" id="cd00110">
    <property type="entry name" value="LamG"/>
    <property type="match status" value="1"/>
</dbReference>
<dbReference type="OrthoDB" id="26203at2759"/>
<feature type="domain" description="EGF-like" evidence="7">
    <location>
        <begin position="176"/>
        <end position="212"/>
    </location>
</feature>
<keyword evidence="4 5" id="KW-1015">Disulfide bond</keyword>
<dbReference type="SUPFAM" id="SSF57196">
    <property type="entry name" value="EGF/Laminin"/>
    <property type="match status" value="1"/>
</dbReference>
<dbReference type="PROSITE" id="PS00022">
    <property type="entry name" value="EGF_1"/>
    <property type="match status" value="1"/>
</dbReference>
<comment type="caution">
    <text evidence="5">Lacks conserved residue(s) required for the propagation of feature annotation.</text>
</comment>
<dbReference type="PROSITE" id="PS01186">
    <property type="entry name" value="EGF_2"/>
    <property type="match status" value="1"/>
</dbReference>
<dbReference type="FunFam" id="2.60.120.200:FF:000020">
    <property type="entry name" value="Cadherin EGF LAG seven-pass G-type receptor 2"/>
    <property type="match status" value="1"/>
</dbReference>
<evidence type="ECO:0000313" key="9">
    <source>
        <dbReference type="Proteomes" id="UP000727407"/>
    </source>
</evidence>
<dbReference type="Proteomes" id="UP000727407">
    <property type="component" value="Unassembled WGS sequence"/>
</dbReference>
<evidence type="ECO:0000256" key="2">
    <source>
        <dbReference type="ARBA" id="ARBA00022729"/>
    </source>
</evidence>
<dbReference type="AlphaFoldDB" id="A0A8J4WP25"/>
<evidence type="ECO:0000259" key="7">
    <source>
        <dbReference type="PROSITE" id="PS50026"/>
    </source>
</evidence>
<dbReference type="InterPro" id="IPR013320">
    <property type="entry name" value="ConA-like_dom_sf"/>
</dbReference>
<evidence type="ECO:0000256" key="3">
    <source>
        <dbReference type="ARBA" id="ARBA00022737"/>
    </source>
</evidence>
<proteinExistence type="predicted"/>
<evidence type="ECO:0000256" key="1">
    <source>
        <dbReference type="ARBA" id="ARBA00022536"/>
    </source>
</evidence>
<dbReference type="InterPro" id="IPR050372">
    <property type="entry name" value="Neurexin-related_CASP"/>
</dbReference>
<keyword evidence="1 5" id="KW-0245">EGF-like domain</keyword>
<keyword evidence="2" id="KW-0732">Signal</keyword>
<evidence type="ECO:0000259" key="6">
    <source>
        <dbReference type="PROSITE" id="PS50025"/>
    </source>
</evidence>
<dbReference type="SMART" id="SM00282">
    <property type="entry name" value="LamG"/>
    <property type="match status" value="1"/>
</dbReference>
<dbReference type="PROSITE" id="PS50026">
    <property type="entry name" value="EGF_3"/>
    <property type="match status" value="1"/>
</dbReference>
<dbReference type="Gene3D" id="2.60.120.200">
    <property type="match status" value="1"/>
</dbReference>
<evidence type="ECO:0000313" key="8">
    <source>
        <dbReference type="EMBL" id="KAF5879799.1"/>
    </source>
</evidence>
<dbReference type="InterPro" id="IPR001791">
    <property type="entry name" value="Laminin_G"/>
</dbReference>
<name>A0A8J4WP25_CLAMG</name>
<comment type="caution">
    <text evidence="8">The sequence shown here is derived from an EMBL/GenBank/DDBJ whole genome shotgun (WGS) entry which is preliminary data.</text>
</comment>
<gene>
    <name evidence="8" type="ORF">DAT39_023699</name>
</gene>
<evidence type="ECO:0000256" key="5">
    <source>
        <dbReference type="PROSITE-ProRule" id="PRU00076"/>
    </source>
</evidence>
<reference evidence="8" key="1">
    <citation type="submission" date="2020-07" db="EMBL/GenBank/DDBJ databases">
        <title>Clarias magur genome sequencing, assembly and annotation.</title>
        <authorList>
            <person name="Kushwaha B."/>
            <person name="Kumar R."/>
            <person name="Das P."/>
            <person name="Joshi C.G."/>
            <person name="Kumar D."/>
            <person name="Nagpure N.S."/>
            <person name="Pandey M."/>
            <person name="Agarwal S."/>
            <person name="Srivastava S."/>
            <person name="Singh M."/>
            <person name="Sahoo L."/>
            <person name="Jayasankar P."/>
            <person name="Meher P.K."/>
            <person name="Koringa P.G."/>
            <person name="Iquebal M.A."/>
            <person name="Das S.P."/>
            <person name="Bit A."/>
            <person name="Patnaik S."/>
            <person name="Patel N."/>
            <person name="Shah T.M."/>
            <person name="Hinsu A."/>
            <person name="Jena J.K."/>
        </authorList>
    </citation>
    <scope>NUCLEOTIDE SEQUENCE</scope>
    <source>
        <strain evidence="8">CIFAMagur01</strain>
        <tissue evidence="8">Testis</tissue>
    </source>
</reference>
<sequence>EPNGLLLYNGRFNEKHDFIAMEIVNEQIQLTFSAGETKTTVSPSIPGGVSDGEWHSVHVHYYNKPLLTQAGLPQGPSDQKVVVVTVDNCDTLVALRFGRTVGGYSCAAQGSQSGSKKSLDLTGPLLLGGVPHLPEDFPVQSRQFVGCMKDLHIDSRYIDMNSYVANNGTVPGCSAKRQMCVSNPCVNSGVCVSLWGSLRCDCPLGFGGRNCEK</sequence>
<keyword evidence="9" id="KW-1185">Reference proteome</keyword>
<keyword evidence="3" id="KW-0677">Repeat</keyword>
<dbReference type="PANTHER" id="PTHR15036">
    <property type="entry name" value="PIKACHURIN-LIKE PROTEIN"/>
    <property type="match status" value="1"/>
</dbReference>
<accession>A0A8J4WP25</accession>
<organism evidence="8 9">
    <name type="scientific">Clarias magur</name>
    <name type="common">Asian catfish</name>
    <name type="synonym">Macropteronotus magur</name>
    <dbReference type="NCBI Taxonomy" id="1594786"/>
    <lineage>
        <taxon>Eukaryota</taxon>
        <taxon>Metazoa</taxon>
        <taxon>Chordata</taxon>
        <taxon>Craniata</taxon>
        <taxon>Vertebrata</taxon>
        <taxon>Euteleostomi</taxon>
        <taxon>Actinopterygii</taxon>
        <taxon>Neopterygii</taxon>
        <taxon>Teleostei</taxon>
        <taxon>Ostariophysi</taxon>
        <taxon>Siluriformes</taxon>
        <taxon>Clariidae</taxon>
        <taxon>Clarias</taxon>
    </lineage>
</organism>
<feature type="domain" description="Laminin G" evidence="6">
    <location>
        <begin position="1"/>
        <end position="173"/>
    </location>
</feature>
<evidence type="ECO:0000256" key="4">
    <source>
        <dbReference type="ARBA" id="ARBA00023157"/>
    </source>
</evidence>
<feature type="disulfide bond" evidence="5">
    <location>
        <begin position="202"/>
        <end position="211"/>
    </location>
</feature>
<dbReference type="SMART" id="SM00181">
    <property type="entry name" value="EGF"/>
    <property type="match status" value="1"/>
</dbReference>
<keyword evidence="8" id="KW-0675">Receptor</keyword>
<dbReference type="CDD" id="cd00054">
    <property type="entry name" value="EGF_CA"/>
    <property type="match status" value="1"/>
</dbReference>
<dbReference type="SUPFAM" id="SSF49899">
    <property type="entry name" value="Concanavalin A-like lectins/glucanases"/>
    <property type="match status" value="1"/>
</dbReference>
<protein>
    <submittedName>
        <fullName evidence="8">Cadherin EGF LAG seven-pass G-type receptor 2-like</fullName>
    </submittedName>
</protein>
<dbReference type="PROSITE" id="PS50025">
    <property type="entry name" value="LAM_G_DOMAIN"/>
    <property type="match status" value="1"/>
</dbReference>
<dbReference type="GO" id="GO:0016020">
    <property type="term" value="C:membrane"/>
    <property type="evidence" value="ECO:0007669"/>
    <property type="project" value="UniProtKB-SubCell"/>
</dbReference>
<dbReference type="PANTHER" id="PTHR15036:SF85">
    <property type="entry name" value="SP2353, ISOFORM A"/>
    <property type="match status" value="1"/>
</dbReference>
<feature type="non-terminal residue" evidence="8">
    <location>
        <position position="213"/>
    </location>
</feature>
<dbReference type="Gene3D" id="2.10.25.10">
    <property type="entry name" value="Laminin"/>
    <property type="match status" value="1"/>
</dbReference>
<dbReference type="Pfam" id="PF00008">
    <property type="entry name" value="EGF"/>
    <property type="match status" value="1"/>
</dbReference>
<dbReference type="InterPro" id="IPR000742">
    <property type="entry name" value="EGF"/>
</dbReference>
<dbReference type="EMBL" id="QNUK01002823">
    <property type="protein sequence ID" value="KAF5879799.1"/>
    <property type="molecule type" value="Genomic_DNA"/>
</dbReference>
<dbReference type="Pfam" id="PF02210">
    <property type="entry name" value="Laminin_G_2"/>
    <property type="match status" value="1"/>
</dbReference>
<dbReference type="FunFam" id="2.10.25.10:FF:000066">
    <property type="entry name" value="FAT atypical cadherin 4"/>
    <property type="match status" value="1"/>
</dbReference>
<feature type="non-terminal residue" evidence="8">
    <location>
        <position position="1"/>
    </location>
</feature>